<organism evidence="3 4">
    <name type="scientific">Allohahella marinimesophila</name>
    <dbReference type="NCBI Taxonomy" id="1054972"/>
    <lineage>
        <taxon>Bacteria</taxon>
        <taxon>Pseudomonadati</taxon>
        <taxon>Pseudomonadota</taxon>
        <taxon>Gammaproteobacteria</taxon>
        <taxon>Oceanospirillales</taxon>
        <taxon>Hahellaceae</taxon>
        <taxon>Allohahella</taxon>
    </lineage>
</organism>
<dbReference type="EMBL" id="BAABBO010000010">
    <property type="protein sequence ID" value="GAA3964278.1"/>
    <property type="molecule type" value="Genomic_DNA"/>
</dbReference>
<accession>A0ABP7PEI7</accession>
<evidence type="ECO:0000313" key="3">
    <source>
        <dbReference type="EMBL" id="GAA3964278.1"/>
    </source>
</evidence>
<reference evidence="4" key="1">
    <citation type="journal article" date="2019" name="Int. J. Syst. Evol. Microbiol.">
        <title>The Global Catalogue of Microorganisms (GCM) 10K type strain sequencing project: providing services to taxonomists for standard genome sequencing and annotation.</title>
        <authorList>
            <consortium name="The Broad Institute Genomics Platform"/>
            <consortium name="The Broad Institute Genome Sequencing Center for Infectious Disease"/>
            <person name="Wu L."/>
            <person name="Ma J."/>
        </authorList>
    </citation>
    <scope>NUCLEOTIDE SEQUENCE [LARGE SCALE GENOMIC DNA]</scope>
    <source>
        <strain evidence="4">JCM 17555</strain>
    </source>
</reference>
<gene>
    <name evidence="3" type="ORF">GCM10022278_22540</name>
</gene>
<comment type="caution">
    <text evidence="3">The sequence shown here is derived from an EMBL/GenBank/DDBJ whole genome shotgun (WGS) entry which is preliminary data.</text>
</comment>
<keyword evidence="4" id="KW-1185">Reference proteome</keyword>
<name>A0ABP7PEI7_9GAMM</name>
<sequence length="230" mass="22905">MKGLNKLVLVSAIVAASAANAELKSIDDAAMAEVSGQSGIVIEAGFGTIAGVDAAAANAYTAETTLADGTVVTQEGSAGDFYGVDWSNAGITIEAFKWIVDIEGGWDQDTNTGVNVNSGNPVPALGGFIAKDIAVAGAVDMTIDATADLANVVANGGAVAEGDGGIGITFANSNINFKVGDMGVFVEEYDLANVGATGTVAAGQVSSFGGIELIGMNIDNLQLVIRGNGL</sequence>
<feature type="signal peptide" evidence="1">
    <location>
        <begin position="1"/>
        <end position="21"/>
    </location>
</feature>
<evidence type="ECO:0000313" key="4">
    <source>
        <dbReference type="Proteomes" id="UP001501337"/>
    </source>
</evidence>
<keyword evidence="1" id="KW-0732">Signal</keyword>
<dbReference type="Proteomes" id="UP001501337">
    <property type="component" value="Unassembled WGS sequence"/>
</dbReference>
<dbReference type="InterPro" id="IPR046158">
    <property type="entry name" value="DUF6160"/>
</dbReference>
<protein>
    <recommendedName>
        <fullName evidence="2">DUF6160 domain-containing protein</fullName>
    </recommendedName>
</protein>
<proteinExistence type="predicted"/>
<evidence type="ECO:0000256" key="1">
    <source>
        <dbReference type="SAM" id="SignalP"/>
    </source>
</evidence>
<feature type="domain" description="DUF6160" evidence="2">
    <location>
        <begin position="1"/>
        <end position="67"/>
    </location>
</feature>
<feature type="chain" id="PRO_5045549062" description="DUF6160 domain-containing protein" evidence="1">
    <location>
        <begin position="22"/>
        <end position="230"/>
    </location>
</feature>
<dbReference type="RefSeq" id="WP_344806373.1">
    <property type="nucleotide sequence ID" value="NZ_BAABBO010000010.1"/>
</dbReference>
<dbReference type="Pfam" id="PF19657">
    <property type="entry name" value="DUF6160"/>
    <property type="match status" value="1"/>
</dbReference>
<evidence type="ECO:0000259" key="2">
    <source>
        <dbReference type="Pfam" id="PF19657"/>
    </source>
</evidence>